<sequence>MALTSAEISTIVSASTMVIGLVEKYGAEAWTTIQQAVETSLSSDGPTDQQIADMYAKCVADNQAIQDS</sequence>
<gene>
    <name evidence="1" type="ORF">Amal_01762</name>
</gene>
<dbReference type="Proteomes" id="UP000077349">
    <property type="component" value="Unassembled WGS sequence"/>
</dbReference>
<comment type="caution">
    <text evidence="1">The sequence shown here is derived from an EMBL/GenBank/DDBJ whole genome shotgun (WGS) entry which is preliminary data.</text>
</comment>
<protein>
    <submittedName>
        <fullName evidence="1">Uncharacterized protein</fullName>
    </submittedName>
</protein>
<evidence type="ECO:0000313" key="2">
    <source>
        <dbReference type="Proteomes" id="UP000077349"/>
    </source>
</evidence>
<accession>A0A087PKH9</accession>
<dbReference type="STRING" id="178901.AmDm5_1884"/>
<name>A0A087PKH9_9PROT</name>
<organism evidence="1 2">
    <name type="scientific">Acetobacter malorum</name>
    <dbReference type="NCBI Taxonomy" id="178901"/>
    <lineage>
        <taxon>Bacteria</taxon>
        <taxon>Pseudomonadati</taxon>
        <taxon>Pseudomonadota</taxon>
        <taxon>Alphaproteobacteria</taxon>
        <taxon>Acetobacterales</taxon>
        <taxon>Acetobacteraceae</taxon>
        <taxon>Acetobacter</taxon>
    </lineage>
</organism>
<proteinExistence type="predicted"/>
<reference evidence="1 2" key="1">
    <citation type="submission" date="2016-03" db="EMBL/GenBank/DDBJ databases">
        <title>Draft genome sequence of Acetobacter malorum CECT 7742, a strain isolated from strawberry vinegar.</title>
        <authorList>
            <person name="Sainz F."/>
            <person name="Mas A."/>
            <person name="Torija M.J."/>
        </authorList>
    </citation>
    <scope>NUCLEOTIDE SEQUENCE [LARGE SCALE GENOMIC DNA]</scope>
    <source>
        <strain evidence="1 2">CECT 7742</strain>
    </source>
</reference>
<dbReference type="AlphaFoldDB" id="A0A087PKH9"/>
<evidence type="ECO:0000313" key="1">
    <source>
        <dbReference type="EMBL" id="OAG75992.1"/>
    </source>
</evidence>
<dbReference type="EMBL" id="LVHD01000018">
    <property type="protein sequence ID" value="OAG75992.1"/>
    <property type="molecule type" value="Genomic_DNA"/>
</dbReference>
<dbReference type="PATRIC" id="fig|178901.10.peg.1828"/>